<evidence type="ECO:0000256" key="8">
    <source>
        <dbReference type="ARBA" id="ARBA00022989"/>
    </source>
</evidence>
<dbReference type="EC" id="2.4.1.-" evidence="10"/>
<organism evidence="11 12">
    <name type="scientific">Cynoglossus semilaevis</name>
    <name type="common">Tongue sole</name>
    <dbReference type="NCBI Taxonomy" id="244447"/>
    <lineage>
        <taxon>Eukaryota</taxon>
        <taxon>Metazoa</taxon>
        <taxon>Chordata</taxon>
        <taxon>Craniata</taxon>
        <taxon>Vertebrata</taxon>
        <taxon>Euteleostomi</taxon>
        <taxon>Actinopterygii</taxon>
        <taxon>Neopterygii</taxon>
        <taxon>Teleostei</taxon>
        <taxon>Neoteleostei</taxon>
        <taxon>Acanthomorphata</taxon>
        <taxon>Carangaria</taxon>
        <taxon>Pleuronectiformes</taxon>
        <taxon>Pleuronectoidei</taxon>
        <taxon>Cynoglossidae</taxon>
        <taxon>Cynoglossinae</taxon>
        <taxon>Cynoglossus</taxon>
    </lineage>
</organism>
<comment type="pathway">
    <text evidence="2 10">Protein modification; protein glycosylation.</text>
</comment>
<name>A0A3P8V5P2_CYNSE</name>
<dbReference type="UniPathway" id="UPA00378"/>
<keyword evidence="8 10" id="KW-1133">Transmembrane helix</keyword>
<dbReference type="PANTHER" id="PTHR12413">
    <property type="entry name" value="DOLICHYL GLYCOSYLTRANSFERASE"/>
    <property type="match status" value="1"/>
</dbReference>
<sequence length="520" mass="58748">MAAPVVNSCNSRINCWFPVLALGVSLLKCLFINAYHSTDFEVHRNWLAITHSLPVSRWYHENTSTWTLDYPPLFAWFEFGLSHVAQHFDANMLQVENLNYVSDATVVFHRLSVIFTDLLYICAVRECCRCVQGQKGFRDVFSQPSFILAVLLLFNFGLLIVDHIHFQYNGFLFGFLLLSVARHLQSQHLQGAVLFSILLNLKHIYLYVAPAYGGFLLRNGSLRWNSFSLLRFMALGTIVLSVCALSFGPFILMGQLPQLLSRLFPFKRGLCHAYWAPNFWSLYNMVDKVLTSVGVRLNLLQEAELHRASMTGGLVQEFQHAVLPSISPSVTLVCTVLSILPALTVLWLRPRGSRRFLRCLLLCALGSFMFGWHVHEKAILIVILPLGILAVESREDAGIFLLLSTTGHYSLFPLIFTPAELPIKILLMLIYSIYSFTALRKLLSGQGPVLRPLEVVYLIGLVGVAVFCEVVFPLSPWHQKLPFLPLLLTSVYCALGVSYSFLRLYLTLLSGTQRDKPKQS</sequence>
<evidence type="ECO:0000256" key="2">
    <source>
        <dbReference type="ARBA" id="ARBA00004922"/>
    </source>
</evidence>
<dbReference type="InParanoid" id="A0A3P8V5P2"/>
<evidence type="ECO:0000313" key="11">
    <source>
        <dbReference type="Ensembl" id="ENSCSEP00000009877.1"/>
    </source>
</evidence>
<keyword evidence="4 10" id="KW-0328">Glycosyltransferase</keyword>
<dbReference type="STRING" id="244447.ENSCSEP00000009877"/>
<reference evidence="11" key="2">
    <citation type="submission" date="2025-08" db="UniProtKB">
        <authorList>
            <consortium name="Ensembl"/>
        </authorList>
    </citation>
    <scope>IDENTIFICATION</scope>
</reference>
<feature type="transmembrane region" description="Helical" evidence="10">
    <location>
        <begin position="455"/>
        <end position="477"/>
    </location>
</feature>
<keyword evidence="9 10" id="KW-0472">Membrane</keyword>
<reference evidence="11" key="3">
    <citation type="submission" date="2025-09" db="UniProtKB">
        <authorList>
            <consortium name="Ensembl"/>
        </authorList>
    </citation>
    <scope>IDENTIFICATION</scope>
</reference>
<evidence type="ECO:0000256" key="10">
    <source>
        <dbReference type="RuleBase" id="RU363110"/>
    </source>
</evidence>
<evidence type="ECO:0000313" key="12">
    <source>
        <dbReference type="Proteomes" id="UP000265120"/>
    </source>
</evidence>
<feature type="transmembrane region" description="Helical" evidence="10">
    <location>
        <begin position="16"/>
        <end position="35"/>
    </location>
</feature>
<comment type="similarity">
    <text evidence="3 10">Belongs to the ALG6/ALG8 glucosyltransferase family.</text>
</comment>
<feature type="transmembrane region" description="Helical" evidence="10">
    <location>
        <begin position="326"/>
        <end position="348"/>
    </location>
</feature>
<evidence type="ECO:0000256" key="4">
    <source>
        <dbReference type="ARBA" id="ARBA00022676"/>
    </source>
</evidence>
<dbReference type="InterPro" id="IPR004856">
    <property type="entry name" value="Glyco_trans_ALG6/ALG8"/>
</dbReference>
<keyword evidence="12" id="KW-1185">Reference proteome</keyword>
<dbReference type="Proteomes" id="UP000265120">
    <property type="component" value="Chromosome 19"/>
</dbReference>
<dbReference type="FunCoup" id="A0A3P8V5P2">
    <property type="interactions" value="1833"/>
</dbReference>
<keyword evidence="5 10" id="KW-0808">Transferase</keyword>
<dbReference type="Ensembl" id="ENSCSET00000009991.1">
    <property type="protein sequence ID" value="ENSCSEP00000009877.1"/>
    <property type="gene ID" value="ENSCSEG00000006334.1"/>
</dbReference>
<comment type="subcellular location">
    <subcellularLocation>
        <location evidence="1 10">Endoplasmic reticulum membrane</location>
        <topology evidence="1 10">Multi-pass membrane protein</topology>
    </subcellularLocation>
</comment>
<keyword evidence="6 10" id="KW-0812">Transmembrane</keyword>
<dbReference type="AlphaFoldDB" id="A0A3P8V5P2"/>
<dbReference type="GO" id="GO:0006487">
    <property type="term" value="P:protein N-linked glycosylation"/>
    <property type="evidence" value="ECO:0007669"/>
    <property type="project" value="TreeGrafter"/>
</dbReference>
<evidence type="ECO:0000256" key="9">
    <source>
        <dbReference type="ARBA" id="ARBA00023136"/>
    </source>
</evidence>
<keyword evidence="7 10" id="KW-0256">Endoplasmic reticulum</keyword>
<protein>
    <recommendedName>
        <fullName evidence="10">Alpha-1,3-glucosyltransferase</fullName>
        <ecNumber evidence="10">2.4.1.-</ecNumber>
    </recommendedName>
</protein>
<accession>A0A3P8V5P2</accession>
<feature type="transmembrane region" description="Helical" evidence="10">
    <location>
        <begin position="188"/>
        <end position="208"/>
    </location>
</feature>
<dbReference type="GO" id="GO:0005789">
    <property type="term" value="C:endoplasmic reticulum membrane"/>
    <property type="evidence" value="ECO:0007669"/>
    <property type="project" value="UniProtKB-SubCell"/>
</dbReference>
<evidence type="ECO:0000256" key="5">
    <source>
        <dbReference type="ARBA" id="ARBA00022679"/>
    </source>
</evidence>
<dbReference type="GO" id="GO:0042283">
    <property type="term" value="F:dolichyl pyrophosphate Glc1Man9GlcNAc2 alpha-1,3-glucosyltransferase activity"/>
    <property type="evidence" value="ECO:0007669"/>
    <property type="project" value="TreeGrafter"/>
</dbReference>
<proteinExistence type="inferred from homology"/>
<dbReference type="GeneTree" id="ENSGT00940000153733"/>
<evidence type="ECO:0000256" key="1">
    <source>
        <dbReference type="ARBA" id="ARBA00004477"/>
    </source>
</evidence>
<evidence type="ECO:0000256" key="7">
    <source>
        <dbReference type="ARBA" id="ARBA00022824"/>
    </source>
</evidence>
<evidence type="ECO:0000256" key="3">
    <source>
        <dbReference type="ARBA" id="ARBA00008715"/>
    </source>
</evidence>
<evidence type="ECO:0000256" key="6">
    <source>
        <dbReference type="ARBA" id="ARBA00022692"/>
    </source>
</evidence>
<dbReference type="OMA" id="YLAPPFG"/>
<reference evidence="11 12" key="1">
    <citation type="journal article" date="2014" name="Nat. Genet.">
        <title>Whole-genome sequence of a flatfish provides insights into ZW sex chromosome evolution and adaptation to a benthic lifestyle.</title>
        <authorList>
            <person name="Chen S."/>
            <person name="Zhang G."/>
            <person name="Shao C."/>
            <person name="Huang Q."/>
            <person name="Liu G."/>
            <person name="Zhang P."/>
            <person name="Song W."/>
            <person name="An N."/>
            <person name="Chalopin D."/>
            <person name="Volff J.N."/>
            <person name="Hong Y."/>
            <person name="Li Q."/>
            <person name="Sha Z."/>
            <person name="Zhou H."/>
            <person name="Xie M."/>
            <person name="Yu Q."/>
            <person name="Liu Y."/>
            <person name="Xiang H."/>
            <person name="Wang N."/>
            <person name="Wu K."/>
            <person name="Yang C."/>
            <person name="Zhou Q."/>
            <person name="Liao X."/>
            <person name="Yang L."/>
            <person name="Hu Q."/>
            <person name="Zhang J."/>
            <person name="Meng L."/>
            <person name="Jin L."/>
            <person name="Tian Y."/>
            <person name="Lian J."/>
            <person name="Yang J."/>
            <person name="Miao G."/>
            <person name="Liu S."/>
            <person name="Liang Z."/>
            <person name="Yan F."/>
            <person name="Li Y."/>
            <person name="Sun B."/>
            <person name="Zhang H."/>
            <person name="Zhang J."/>
            <person name="Zhu Y."/>
            <person name="Du M."/>
            <person name="Zhao Y."/>
            <person name="Schartl M."/>
            <person name="Tang Q."/>
            <person name="Wang J."/>
        </authorList>
    </citation>
    <scope>NUCLEOTIDE SEQUENCE</scope>
</reference>
<feature type="transmembrane region" description="Helical" evidence="10">
    <location>
        <begin position="146"/>
        <end position="168"/>
    </location>
</feature>
<feature type="transmembrane region" description="Helical" evidence="10">
    <location>
        <begin position="229"/>
        <end position="252"/>
    </location>
</feature>
<feature type="transmembrane region" description="Helical" evidence="10">
    <location>
        <begin position="355"/>
        <end position="372"/>
    </location>
</feature>
<dbReference type="PANTHER" id="PTHR12413:SF2">
    <property type="entry name" value="DOLICHYL PYROPHOSPHATE GLC1MAN9GLCNAC2 ALPHA-1,3-GLUCOSYLTRANSFERASE-RELATED"/>
    <property type="match status" value="1"/>
</dbReference>
<feature type="transmembrane region" description="Helical" evidence="10">
    <location>
        <begin position="483"/>
        <end position="506"/>
    </location>
</feature>
<dbReference type="Pfam" id="PF03155">
    <property type="entry name" value="Alg6_Alg8"/>
    <property type="match status" value="1"/>
</dbReference>